<evidence type="ECO:0000313" key="3">
    <source>
        <dbReference type="Proteomes" id="UP000000600"/>
    </source>
</evidence>
<keyword evidence="3" id="KW-1185">Reference proteome</keyword>
<evidence type="ECO:0008006" key="4">
    <source>
        <dbReference type="Google" id="ProtNLM"/>
    </source>
</evidence>
<dbReference type="EMBL" id="CT868436">
    <property type="protein sequence ID" value="CAK82627.1"/>
    <property type="molecule type" value="Genomic_DNA"/>
</dbReference>
<dbReference type="HOGENOM" id="CLU_038221_1_0_1"/>
<dbReference type="GO" id="GO:0008270">
    <property type="term" value="F:zinc ion binding"/>
    <property type="evidence" value="ECO:0000318"/>
    <property type="project" value="GO_Central"/>
</dbReference>
<dbReference type="eggNOG" id="ENOG502SUIJ">
    <property type="taxonomic scope" value="Eukaryota"/>
</dbReference>
<gene>
    <name evidence="2" type="ORF">GSPATT00039503001</name>
</gene>
<evidence type="ECO:0000313" key="2">
    <source>
        <dbReference type="EMBL" id="CAK82627.1"/>
    </source>
</evidence>
<evidence type="ECO:0000256" key="1">
    <source>
        <dbReference type="SAM" id="Phobius"/>
    </source>
</evidence>
<sequence>MKYIKMTDIFGVQYRQQISLDEKVQKSALSGICSLIVLGASFGYFLYIMNLWWSSKILPNSTSIMKVENYSQILYNEDDLFEFSYWKYTNGQIDPFRLQRNILTPIGIYFINGIPQKPFSLLDEKPTISPYNTSLQRVDNLSLIQNSGYDTTLNQTTELMILITACNSTLLKSQYECASDSEIQDFFEQSVNYISFWLNLKQYDPHSQKFQVVKKQYYLTLDSQISHQGQLILTQTQATIDTGILFGNYEQKSYIYNAQLITSATNIHFFSTLLVESAYLSLLIRLDPISNDTQIVYPKLGAILAQVGSIMSILMTIQYVLRYYNEQLLDSDFIDKVLGFYFQDYSEVKQSKDQADSKICKDLIEKAKKKLVYTNVIYELSRIQLFLLYHYGRNQLFQAHQYAINVKEEMKSSKCCLAFDNFITGPRGDGNREQIEQHFERDDFNLLCRGKININKNNEDAVRVYQDVGNASLKSSKN</sequence>
<dbReference type="AlphaFoldDB" id="A0DHW0"/>
<organism evidence="2 3">
    <name type="scientific">Paramecium tetraurelia</name>
    <dbReference type="NCBI Taxonomy" id="5888"/>
    <lineage>
        <taxon>Eukaryota</taxon>
        <taxon>Sar</taxon>
        <taxon>Alveolata</taxon>
        <taxon>Ciliophora</taxon>
        <taxon>Intramacronucleata</taxon>
        <taxon>Oligohymenophorea</taxon>
        <taxon>Peniculida</taxon>
        <taxon>Parameciidae</taxon>
        <taxon>Paramecium</taxon>
    </lineage>
</organism>
<dbReference type="InParanoid" id="A0DHW0"/>
<proteinExistence type="predicted"/>
<dbReference type="PANTHER" id="PTHR12621">
    <property type="entry name" value="CYSTEINE AND HISTIDINE-RICH DOMAIN CHORD -CONTAINING PROTEIN"/>
    <property type="match status" value="1"/>
</dbReference>
<reference evidence="2 3" key="1">
    <citation type="journal article" date="2006" name="Nature">
        <title>Global trends of whole-genome duplications revealed by the ciliate Paramecium tetraurelia.</title>
        <authorList>
            <consortium name="Genoscope"/>
            <person name="Aury J.-M."/>
            <person name="Jaillon O."/>
            <person name="Duret L."/>
            <person name="Noel B."/>
            <person name="Jubin C."/>
            <person name="Porcel B.M."/>
            <person name="Segurens B."/>
            <person name="Daubin V."/>
            <person name="Anthouard V."/>
            <person name="Aiach N."/>
            <person name="Arnaiz O."/>
            <person name="Billaut A."/>
            <person name="Beisson J."/>
            <person name="Blanc I."/>
            <person name="Bouhouche K."/>
            <person name="Camara F."/>
            <person name="Duharcourt S."/>
            <person name="Guigo R."/>
            <person name="Gogendeau D."/>
            <person name="Katinka M."/>
            <person name="Keller A.-M."/>
            <person name="Kissmehl R."/>
            <person name="Klotz C."/>
            <person name="Koll F."/>
            <person name="Le Moue A."/>
            <person name="Lepere C."/>
            <person name="Malinsky S."/>
            <person name="Nowacki M."/>
            <person name="Nowak J.K."/>
            <person name="Plattner H."/>
            <person name="Poulain J."/>
            <person name="Ruiz F."/>
            <person name="Serrano V."/>
            <person name="Zagulski M."/>
            <person name="Dessen P."/>
            <person name="Betermier M."/>
            <person name="Weissenbach J."/>
            <person name="Scarpelli C."/>
            <person name="Schachter V."/>
            <person name="Sperling L."/>
            <person name="Meyer E."/>
            <person name="Cohen J."/>
            <person name="Wincker P."/>
        </authorList>
    </citation>
    <scope>NUCLEOTIDE SEQUENCE [LARGE SCALE GENOMIC DNA]</scope>
    <source>
        <strain evidence="2 3">Stock d4-2</strain>
    </source>
</reference>
<keyword evidence="1" id="KW-0472">Membrane</keyword>
<dbReference type="KEGG" id="ptm:GSPATT00039503001"/>
<dbReference type="Proteomes" id="UP000000600">
    <property type="component" value="Unassembled WGS sequence"/>
</dbReference>
<dbReference type="STRING" id="5888.A0DHW0"/>
<feature type="transmembrane region" description="Helical" evidence="1">
    <location>
        <begin position="28"/>
        <end position="53"/>
    </location>
</feature>
<dbReference type="GeneID" id="5035809"/>
<keyword evidence="1" id="KW-0812">Transmembrane</keyword>
<protein>
    <recommendedName>
        <fullName evidence="4">Transmembrane protein</fullName>
    </recommendedName>
</protein>
<dbReference type="OMA" id="CCLAFDN"/>
<accession>A0DHW0</accession>
<dbReference type="PANTHER" id="PTHR12621:SF7">
    <property type="entry name" value="CYSTEINE AND HISTIDINE-RICH DOMAIN-CONTAINING PROTEIN 1"/>
    <property type="match status" value="1"/>
</dbReference>
<dbReference type="OrthoDB" id="290759at2759"/>
<dbReference type="RefSeq" id="XP_001450024.1">
    <property type="nucleotide sequence ID" value="XM_001449987.1"/>
</dbReference>
<name>A0DHW0_PARTE</name>
<keyword evidence="1" id="KW-1133">Transmembrane helix</keyword>